<name>A0A2G4SU02_RHIZD</name>
<protein>
    <submittedName>
        <fullName evidence="1">Uncharacterized protein</fullName>
    </submittedName>
</protein>
<accession>A0A2G4SU02</accession>
<dbReference type="RefSeq" id="XP_023465961.1">
    <property type="nucleotide sequence ID" value="XM_023608884.1"/>
</dbReference>
<dbReference type="GeneID" id="35439874"/>
<dbReference type="EMBL" id="KZ303850">
    <property type="protein sequence ID" value="PHZ12253.1"/>
    <property type="molecule type" value="Genomic_DNA"/>
</dbReference>
<reference evidence="1 2" key="1">
    <citation type="journal article" date="2016" name="Proc. Natl. Acad. Sci. U.S.A.">
        <title>Lipid metabolic changes in an early divergent fungus govern the establishment of a mutualistic symbiosis with endobacteria.</title>
        <authorList>
            <person name="Lastovetsky O.A."/>
            <person name="Gaspar M.L."/>
            <person name="Mondo S.J."/>
            <person name="LaButti K.M."/>
            <person name="Sandor L."/>
            <person name="Grigoriev I.V."/>
            <person name="Henry S.A."/>
            <person name="Pawlowska T.E."/>
        </authorList>
    </citation>
    <scope>NUCLEOTIDE SEQUENCE [LARGE SCALE GENOMIC DNA]</scope>
    <source>
        <strain evidence="1 2">ATCC 52813</strain>
    </source>
</reference>
<dbReference type="Proteomes" id="UP000242254">
    <property type="component" value="Unassembled WGS sequence"/>
</dbReference>
<sequence>MSNDQSEQLFTREQVEQIIEEMSRKINLDRSGEDPTNLPNEILEELENSSPINLQKNIKEFVKNLPKYEGSEWTNNEIFNKEFHRELKRKTVDALQSTNAVYKGADRLIIAGRAATGLYEECQQFLESGGSEEQFFHIMEGIRQLAVYSYATGKTTKSEARTMAIKALRLPDSVKHLEEEPSDKALALGREEWDDNNNQLTTITEDLDVNRDTPGAVEPSTGLFLDAARAKYTRRPKAPVNPNNTAINASVFPHDNGALRHTERWYITRGSSPTFFRTMETNNTSFMACVSSNTRISTSVEPQASTMEIYSDEVHGRGASSSGRSSEEISELRHNRAFPVSVQELPIEILYCERAKQTQADIGLHELEQVHPMQSLQNGRCTSLTRVVRQERLHVQDRFKRCICSSANTRKLQGFF</sequence>
<dbReference type="AlphaFoldDB" id="A0A2G4SU02"/>
<proteinExistence type="predicted"/>
<gene>
    <name evidence="1" type="ORF">RHIMIDRAFT_238068</name>
</gene>
<dbReference type="STRING" id="1340429.A0A2G4SU02"/>
<evidence type="ECO:0000313" key="2">
    <source>
        <dbReference type="Proteomes" id="UP000242254"/>
    </source>
</evidence>
<keyword evidence="2" id="KW-1185">Reference proteome</keyword>
<evidence type="ECO:0000313" key="1">
    <source>
        <dbReference type="EMBL" id="PHZ12253.1"/>
    </source>
</evidence>
<organism evidence="1 2">
    <name type="scientific">Rhizopus microsporus ATCC 52813</name>
    <dbReference type="NCBI Taxonomy" id="1340429"/>
    <lineage>
        <taxon>Eukaryota</taxon>
        <taxon>Fungi</taxon>
        <taxon>Fungi incertae sedis</taxon>
        <taxon>Mucoromycota</taxon>
        <taxon>Mucoromycotina</taxon>
        <taxon>Mucoromycetes</taxon>
        <taxon>Mucorales</taxon>
        <taxon>Mucorineae</taxon>
        <taxon>Rhizopodaceae</taxon>
        <taxon>Rhizopus</taxon>
    </lineage>
</organism>